<dbReference type="KEGG" id="mhe:MHC_04230"/>
<feature type="transmembrane region" description="Helical" evidence="1">
    <location>
        <begin position="6"/>
        <end position="26"/>
    </location>
</feature>
<dbReference type="HOGENOM" id="CLU_087907_0_0_14"/>
<proteinExistence type="predicted"/>
<dbReference type="EMBL" id="CP003199">
    <property type="protein sequence ID" value="AEW45702.2"/>
    <property type="molecule type" value="Genomic_DNA"/>
</dbReference>
<accession>H6N7T0</accession>
<sequence>MSIMKIIPYAVLLGFGTIGAGGWYKFHTLQPSNLKQYLEWQGFRLISDTESNYWKAVLEENKDLLNSLNITGIEGVKGWCKSNMDSENYEPIKNRASLLCVDNPKTVKARIIQLDGSIDKLMSSNEQYKVAYVFRKHISGFNSLIGYSPTVNGEGKEKINFEEATQIFKKWCDSSLGKEINETLVLNVREFCIPKNFSKIKDYLKGKTLLTDSGQEQELEKVYQKIKDFKSYTSEIFEDGKDKLKDWCNTNLERDFSESLNVFDEILPKVISRCVKGVDLII</sequence>
<protein>
    <submittedName>
        <fullName evidence="2">Uncharacterized protein</fullName>
    </submittedName>
</protein>
<reference evidence="2 3" key="1">
    <citation type="journal article" date="2012" name="J. Bacteriol.">
        <title>Complete genome sequence of Mycoplasma haemocanis strain Illinois.</title>
        <authorList>
            <person name="do Nascimento N.C."/>
            <person name="Guimaraes A.M."/>
            <person name="Santos A.P."/>
            <person name="Sanmiguel P.J."/>
            <person name="Messick J.B."/>
        </authorList>
    </citation>
    <scope>NUCLEOTIDE SEQUENCE [LARGE SCALE GENOMIC DNA]</scope>
    <source>
        <strain evidence="2 3">Illinois</strain>
    </source>
</reference>
<keyword evidence="1" id="KW-1133">Transmembrane helix</keyword>
<dbReference type="STRING" id="1111676.MHC_04230"/>
<keyword evidence="1" id="KW-0472">Membrane</keyword>
<keyword evidence="1" id="KW-0812">Transmembrane</keyword>
<dbReference type="AlphaFoldDB" id="H6N7T0"/>
<evidence type="ECO:0000313" key="3">
    <source>
        <dbReference type="Proteomes" id="UP000009135"/>
    </source>
</evidence>
<evidence type="ECO:0000256" key="1">
    <source>
        <dbReference type="SAM" id="Phobius"/>
    </source>
</evidence>
<organism evidence="2 3">
    <name type="scientific">Mycoplasma haemocanis (strain Illinois)</name>
    <dbReference type="NCBI Taxonomy" id="1111676"/>
    <lineage>
        <taxon>Bacteria</taxon>
        <taxon>Bacillati</taxon>
        <taxon>Mycoplasmatota</taxon>
        <taxon>Mollicutes</taxon>
        <taxon>Mycoplasmataceae</taxon>
        <taxon>Mycoplasma</taxon>
    </lineage>
</organism>
<keyword evidence="3" id="KW-1185">Reference proteome</keyword>
<dbReference type="Proteomes" id="UP000009135">
    <property type="component" value="Chromosome"/>
</dbReference>
<name>H6N7T0_MYCHN</name>
<gene>
    <name evidence="2" type="ordered locus">MHC_04230</name>
</gene>
<evidence type="ECO:0000313" key="2">
    <source>
        <dbReference type="EMBL" id="AEW45702.2"/>
    </source>
</evidence>